<dbReference type="InterPro" id="IPR049449">
    <property type="entry name" value="TesB_ACOT8-like_N"/>
</dbReference>
<dbReference type="Proteomes" id="UP000244855">
    <property type="component" value="Unassembled WGS sequence"/>
</dbReference>
<dbReference type="SUPFAM" id="SSF54637">
    <property type="entry name" value="Thioesterase/thiol ester dehydrase-isomerase"/>
    <property type="match status" value="1"/>
</dbReference>
<dbReference type="CDD" id="cd03440">
    <property type="entry name" value="hot_dog"/>
    <property type="match status" value="1"/>
</dbReference>
<dbReference type="Pfam" id="PF13622">
    <property type="entry name" value="4HBT_3"/>
    <property type="match status" value="1"/>
</dbReference>
<sequence>MPSTFQVSPTEVLELECSPSSSSSRTITLPTDICIGSGSSGGLLACLMTKHALLYAAQNPKTKHQTDVRSAHIQFYRPIFPNKDPRVQLQLREVSVGKGWSTFRVELTQDSTAKVAASADVILSNFMIPGKTLPTNWKISPPAHRVDLSKLETLDDPDWACYHTAFHPNGFRRGMSYIKYYIPRKVPDEINFVEQWVTPGWDCTPSGSLDATSVKAKWTNELIQFAADMSLPVQENFWPPPGVETSLGSIVATLAFSARQEQARKNGQSNWRELDDDGYLPEVGPGLFRNAMINVTLSMSTEMKKRLPKDGTRWLYMRSEVKKLEGSRMDLEVLLLDECMDLVAISHQVAWIVTGVEKTQRSSSL</sequence>
<dbReference type="Pfam" id="PF20789">
    <property type="entry name" value="4HBT_3C"/>
    <property type="match status" value="1"/>
</dbReference>
<proteinExistence type="predicted"/>
<dbReference type="AlphaFoldDB" id="A0A2V1DGA4"/>
<evidence type="ECO:0000259" key="2">
    <source>
        <dbReference type="Pfam" id="PF20789"/>
    </source>
</evidence>
<keyword evidence="4" id="KW-1185">Reference proteome</keyword>
<dbReference type="Gene3D" id="2.40.160.210">
    <property type="entry name" value="Acyl-CoA thioesterase, double hotdog domain"/>
    <property type="match status" value="1"/>
</dbReference>
<dbReference type="PANTHER" id="PTHR38110">
    <property type="entry name" value="CHROMOSOME 23, WHOLE GENOME SHOTGUN SEQUENCE"/>
    <property type="match status" value="1"/>
</dbReference>
<evidence type="ECO:0000259" key="1">
    <source>
        <dbReference type="Pfam" id="PF13622"/>
    </source>
</evidence>
<protein>
    <recommendedName>
        <fullName evidence="5">Thioesterase family protein</fullName>
    </recommendedName>
</protein>
<gene>
    <name evidence="3" type="ORF">DM02DRAFT_616808</name>
</gene>
<evidence type="ECO:0008006" key="5">
    <source>
        <dbReference type="Google" id="ProtNLM"/>
    </source>
</evidence>
<dbReference type="InterPro" id="IPR042171">
    <property type="entry name" value="Acyl-CoA_hotdog"/>
</dbReference>
<evidence type="ECO:0000313" key="4">
    <source>
        <dbReference type="Proteomes" id="UP000244855"/>
    </source>
</evidence>
<feature type="domain" description="Acyl-CoA thioesterase-like N-terminal HotDog" evidence="1">
    <location>
        <begin position="30"/>
        <end position="119"/>
    </location>
</feature>
<dbReference type="PANTHER" id="PTHR38110:SF1">
    <property type="entry name" value="THIOESTERASE DOMAIN-CONTAINING PROTEIN"/>
    <property type="match status" value="1"/>
</dbReference>
<accession>A0A2V1DGA4</accession>
<dbReference type="InterPro" id="IPR052389">
    <property type="entry name" value="Sec_Metab_Biosynth-Assoc"/>
</dbReference>
<dbReference type="EMBL" id="KZ805447">
    <property type="protein sequence ID" value="PVH97058.1"/>
    <property type="molecule type" value="Genomic_DNA"/>
</dbReference>
<dbReference type="STRING" id="97972.A0A2V1DGA4"/>
<dbReference type="OrthoDB" id="2532955at2759"/>
<feature type="domain" description="Acyl-CoA thioesterase-like C-terminal" evidence="2">
    <location>
        <begin position="277"/>
        <end position="351"/>
    </location>
</feature>
<reference evidence="3 4" key="1">
    <citation type="journal article" date="2018" name="Sci. Rep.">
        <title>Comparative genomics provides insights into the lifestyle and reveals functional heterogeneity of dark septate endophytic fungi.</title>
        <authorList>
            <person name="Knapp D.G."/>
            <person name="Nemeth J.B."/>
            <person name="Barry K."/>
            <person name="Hainaut M."/>
            <person name="Henrissat B."/>
            <person name="Johnson J."/>
            <person name="Kuo A."/>
            <person name="Lim J.H.P."/>
            <person name="Lipzen A."/>
            <person name="Nolan M."/>
            <person name="Ohm R.A."/>
            <person name="Tamas L."/>
            <person name="Grigoriev I.V."/>
            <person name="Spatafora J.W."/>
            <person name="Nagy L.G."/>
            <person name="Kovacs G.M."/>
        </authorList>
    </citation>
    <scope>NUCLEOTIDE SEQUENCE [LARGE SCALE GENOMIC DNA]</scope>
    <source>
        <strain evidence="3 4">DSE2036</strain>
    </source>
</reference>
<organism evidence="3 4">
    <name type="scientific">Periconia macrospinosa</name>
    <dbReference type="NCBI Taxonomy" id="97972"/>
    <lineage>
        <taxon>Eukaryota</taxon>
        <taxon>Fungi</taxon>
        <taxon>Dikarya</taxon>
        <taxon>Ascomycota</taxon>
        <taxon>Pezizomycotina</taxon>
        <taxon>Dothideomycetes</taxon>
        <taxon>Pleosporomycetidae</taxon>
        <taxon>Pleosporales</taxon>
        <taxon>Massarineae</taxon>
        <taxon>Periconiaceae</taxon>
        <taxon>Periconia</taxon>
    </lineage>
</organism>
<dbReference type="InterPro" id="IPR029069">
    <property type="entry name" value="HotDog_dom_sf"/>
</dbReference>
<dbReference type="InterPro" id="IPR049450">
    <property type="entry name" value="ACOT8-like_C"/>
</dbReference>
<name>A0A2V1DGA4_9PLEO</name>
<evidence type="ECO:0000313" key="3">
    <source>
        <dbReference type="EMBL" id="PVH97058.1"/>
    </source>
</evidence>